<dbReference type="RefSeq" id="XP_055885439.1">
    <property type="nucleotide sequence ID" value="XM_056029464.1"/>
</dbReference>
<feature type="region of interest" description="Disordered" evidence="1">
    <location>
        <begin position="341"/>
        <end position="369"/>
    </location>
</feature>
<protein>
    <submittedName>
        <fullName evidence="3 4">Uncharacterized protein LOC106058024 isoform X1</fullName>
    </submittedName>
</protein>
<evidence type="ECO:0000313" key="5">
    <source>
        <dbReference type="RefSeq" id="XP_055885437.1"/>
    </source>
</evidence>
<evidence type="ECO:0000313" key="3">
    <source>
        <dbReference type="RefSeq" id="XP_055885435.1"/>
    </source>
</evidence>
<evidence type="ECO:0000313" key="2">
    <source>
        <dbReference type="Proteomes" id="UP001165740"/>
    </source>
</evidence>
<reference evidence="3 4" key="1">
    <citation type="submission" date="2025-04" db="UniProtKB">
        <authorList>
            <consortium name="RefSeq"/>
        </authorList>
    </citation>
    <scope>IDENTIFICATION</scope>
</reference>
<feature type="region of interest" description="Disordered" evidence="1">
    <location>
        <begin position="1"/>
        <end position="38"/>
    </location>
</feature>
<gene>
    <name evidence="3 4 5 6 7" type="primary">LOC106058024</name>
</gene>
<sequence length="651" mass="73203">MEGDFKQHSDPVFQGASNADVSLETSCQPQPQLDVKGTLSSDGEIIDLKLEDAIGKNDEGADGINRRSKGHSENLEAVLDDALLPETFWATKDATAMSNTALMGKKVCFEDFSQTETPKRGHREKKNDYMSTILNEENAQEGSVLHQSSAQTLQDFHYQTSPFRNNGRKQVTTKSNDHQVELMYESNGNERECKKGEVPGESRVIKEGSEVEGALEKNDLFEEWEIKAPGSRIPFVMPPMYGFCQGGNCTQRVNCLSQHPDVNDEANYQMIEIPEFKPSRIRSRIEIPGQRPEHGRGYYQTIWPTNSPPCDAHLLDKSLELPPVLLSHRYTPQIDKHTPAVEEQLDQESPEFRKKPKSTIPDTKRQERKTHTKIVYQLPGSEEEYSNIKFCRHKMTKDGIQVQPMKKETTIQDSVDGLLSAVEGQLPLVYHESLEFRQQPKRSGVANEFFGDPQAAARLFIGPATSNPRLSNFTNLYESDSVYEIESGFLTHECHGESLDDPELDDIISQYNENEFLLTMKWAKPADSDLFPFPFHGINNDFGKETDEMNLGLLEGGLEHTSTMSTDNSTVANMSPPAATDSRSKKHKNKGSKRSTSRAHKREHIKIECETAFVFNAYSGGSVFSLEELEHLMKLAKQHGNEGTQPGGRKT</sequence>
<dbReference type="RefSeq" id="XP_055885437.1">
    <property type="nucleotide sequence ID" value="XM_056029462.1"/>
</dbReference>
<feature type="region of interest" description="Disordered" evidence="1">
    <location>
        <begin position="559"/>
        <end position="602"/>
    </location>
</feature>
<dbReference type="RefSeq" id="XP_055885438.1">
    <property type="nucleotide sequence ID" value="XM_056029463.1"/>
</dbReference>
<feature type="compositionally biased region" description="Basic residues" evidence="1">
    <location>
        <begin position="584"/>
        <end position="602"/>
    </location>
</feature>
<dbReference type="OrthoDB" id="10498163at2759"/>
<evidence type="ECO:0000313" key="4">
    <source>
        <dbReference type="RefSeq" id="XP_055885436.1"/>
    </source>
</evidence>
<evidence type="ECO:0000256" key="1">
    <source>
        <dbReference type="SAM" id="MobiDB-lite"/>
    </source>
</evidence>
<dbReference type="RefSeq" id="XP_055885435.1">
    <property type="nucleotide sequence ID" value="XM_056029460.1"/>
</dbReference>
<evidence type="ECO:0000313" key="7">
    <source>
        <dbReference type="RefSeq" id="XP_055885439.1"/>
    </source>
</evidence>
<feature type="compositionally biased region" description="Polar residues" evidence="1">
    <location>
        <begin position="560"/>
        <end position="573"/>
    </location>
</feature>
<feature type="compositionally biased region" description="Polar residues" evidence="1">
    <location>
        <begin position="15"/>
        <end position="31"/>
    </location>
</feature>
<name>A0A9W3AE78_BIOGL</name>
<organism evidence="2 7">
    <name type="scientific">Biomphalaria glabrata</name>
    <name type="common">Bloodfluke planorb</name>
    <name type="synonym">Freshwater snail</name>
    <dbReference type="NCBI Taxonomy" id="6526"/>
    <lineage>
        <taxon>Eukaryota</taxon>
        <taxon>Metazoa</taxon>
        <taxon>Spiralia</taxon>
        <taxon>Lophotrochozoa</taxon>
        <taxon>Mollusca</taxon>
        <taxon>Gastropoda</taxon>
        <taxon>Heterobranchia</taxon>
        <taxon>Euthyneura</taxon>
        <taxon>Panpulmonata</taxon>
        <taxon>Hygrophila</taxon>
        <taxon>Lymnaeoidea</taxon>
        <taxon>Planorbidae</taxon>
        <taxon>Biomphalaria</taxon>
    </lineage>
</organism>
<evidence type="ECO:0000313" key="6">
    <source>
        <dbReference type="RefSeq" id="XP_055885438.1"/>
    </source>
</evidence>
<dbReference type="GeneID" id="106058024"/>
<dbReference type="AlphaFoldDB" id="A0A9W3AE78"/>
<proteinExistence type="predicted"/>
<dbReference type="Proteomes" id="UP001165740">
    <property type="component" value="Chromosome 5"/>
</dbReference>
<keyword evidence="2" id="KW-1185">Reference proteome</keyword>
<accession>A0A9W3AE78</accession>
<dbReference type="RefSeq" id="XP_055885436.1">
    <property type="nucleotide sequence ID" value="XM_056029461.1"/>
</dbReference>